<feature type="domain" description="NADP-dependent oxidoreductase" evidence="3">
    <location>
        <begin position="75"/>
        <end position="367"/>
    </location>
</feature>
<proteinExistence type="predicted"/>
<keyword evidence="5" id="KW-1185">Reference proteome</keyword>
<dbReference type="CDD" id="cd19093">
    <property type="entry name" value="AKR_AtPLR-like"/>
    <property type="match status" value="1"/>
</dbReference>
<dbReference type="Proteomes" id="UP001274830">
    <property type="component" value="Unassembled WGS sequence"/>
</dbReference>
<dbReference type="InterPro" id="IPR023210">
    <property type="entry name" value="NADP_OxRdtase_dom"/>
</dbReference>
<dbReference type="InterPro" id="IPR036812">
    <property type="entry name" value="NAD(P)_OxRdtase_dom_sf"/>
</dbReference>
<reference evidence="4" key="1">
    <citation type="submission" date="2023-07" db="EMBL/GenBank/DDBJ databases">
        <title>Black Yeasts Isolated from many extreme environments.</title>
        <authorList>
            <person name="Coleine C."/>
            <person name="Stajich J.E."/>
            <person name="Selbmann L."/>
        </authorList>
    </citation>
    <scope>NUCLEOTIDE SEQUENCE</scope>
    <source>
        <strain evidence="4">CCFEE 5485</strain>
    </source>
</reference>
<comment type="caution">
    <text evidence="4">The sequence shown here is derived from an EMBL/GenBank/DDBJ whole genome shotgun (WGS) entry which is preliminary data.</text>
</comment>
<feature type="region of interest" description="Disordered" evidence="2">
    <location>
        <begin position="23"/>
        <end position="51"/>
    </location>
</feature>
<dbReference type="InterPro" id="IPR050523">
    <property type="entry name" value="AKR_Detox_Biosynth"/>
</dbReference>
<evidence type="ECO:0000256" key="2">
    <source>
        <dbReference type="SAM" id="MobiDB-lite"/>
    </source>
</evidence>
<dbReference type="PANTHER" id="PTHR43364:SF4">
    <property type="entry name" value="NAD(P)-LINKED OXIDOREDUCTASE SUPERFAMILY PROTEIN"/>
    <property type="match status" value="1"/>
</dbReference>
<evidence type="ECO:0000313" key="4">
    <source>
        <dbReference type="EMBL" id="KAK3670745.1"/>
    </source>
</evidence>
<dbReference type="Gene3D" id="3.20.20.100">
    <property type="entry name" value="NADP-dependent oxidoreductase domain"/>
    <property type="match status" value="1"/>
</dbReference>
<dbReference type="SUPFAM" id="SSF51430">
    <property type="entry name" value="NAD(P)-linked oxidoreductase"/>
    <property type="match status" value="1"/>
</dbReference>
<protein>
    <recommendedName>
        <fullName evidence="3">NADP-dependent oxidoreductase domain-containing protein</fullName>
    </recommendedName>
</protein>
<feature type="compositionally biased region" description="Polar residues" evidence="2">
    <location>
        <begin position="23"/>
        <end position="33"/>
    </location>
</feature>
<evidence type="ECO:0000313" key="5">
    <source>
        <dbReference type="Proteomes" id="UP001274830"/>
    </source>
</evidence>
<dbReference type="AlphaFoldDB" id="A0AAE0TPH3"/>
<evidence type="ECO:0000259" key="3">
    <source>
        <dbReference type="Pfam" id="PF00248"/>
    </source>
</evidence>
<organism evidence="4 5">
    <name type="scientific">Recurvomyces mirabilis</name>
    <dbReference type="NCBI Taxonomy" id="574656"/>
    <lineage>
        <taxon>Eukaryota</taxon>
        <taxon>Fungi</taxon>
        <taxon>Dikarya</taxon>
        <taxon>Ascomycota</taxon>
        <taxon>Pezizomycotina</taxon>
        <taxon>Dothideomycetes</taxon>
        <taxon>Dothideomycetidae</taxon>
        <taxon>Mycosphaerellales</taxon>
        <taxon>Teratosphaeriaceae</taxon>
        <taxon>Recurvomyces</taxon>
    </lineage>
</organism>
<dbReference type="PANTHER" id="PTHR43364">
    <property type="entry name" value="NADH-SPECIFIC METHYLGLYOXAL REDUCTASE-RELATED"/>
    <property type="match status" value="1"/>
</dbReference>
<dbReference type="PRINTS" id="PR00069">
    <property type="entry name" value="ALDKETRDTASE"/>
</dbReference>
<dbReference type="Pfam" id="PF00248">
    <property type="entry name" value="Aldo_ket_red"/>
    <property type="match status" value="1"/>
</dbReference>
<dbReference type="InterPro" id="IPR020471">
    <property type="entry name" value="AKR"/>
</dbReference>
<name>A0AAE0TPH3_9PEZI</name>
<gene>
    <name evidence="4" type="ORF">LTR78_009437</name>
</gene>
<sequence>MRSKDQNSKMQHVLQAGLSAGMSATSGFHSSKPNAMPKDHNNAQDLTPSSFVPDVLPRGHVTYRGKKHNVEAPWISIGAWPWGDKATWQWDDARERGPLREAWQLLVQKGCNHIDTAQVYGSGESERICGELVAGMKREHFIMQTKWWVFPGDAQNIIHPQDAPLAKLKGSLERMKLDYTDIYMVHGHIHAQSISMVAKSLADCVDQGLTKTVAVANYSAKDMLQMRDELAKYDVPLACNQCEYSLLRRGPETEGLLKACRENDIVFQSYSSLAQGRLSGKYHSDNEPPKQHRFSSYPMKYIEPTLEVQKHIAQKHNVSVAAVALNYNMVHGIVPVVGVRNPEQAQKNCEALGWRLRDEEIAQLDAVSFEGKSTSLWQQG</sequence>
<keyword evidence="1" id="KW-0560">Oxidoreductase</keyword>
<accession>A0AAE0TPH3</accession>
<dbReference type="EMBL" id="JAUTXT010000052">
    <property type="protein sequence ID" value="KAK3670745.1"/>
    <property type="molecule type" value="Genomic_DNA"/>
</dbReference>
<dbReference type="GO" id="GO:0016491">
    <property type="term" value="F:oxidoreductase activity"/>
    <property type="evidence" value="ECO:0007669"/>
    <property type="project" value="UniProtKB-KW"/>
</dbReference>
<evidence type="ECO:0000256" key="1">
    <source>
        <dbReference type="ARBA" id="ARBA00023002"/>
    </source>
</evidence>